<name>A0A7E4W507_PANRE</name>
<evidence type="ECO:0000256" key="1">
    <source>
        <dbReference type="SAM" id="MobiDB-lite"/>
    </source>
</evidence>
<reference evidence="3" key="2">
    <citation type="submission" date="2020-10" db="UniProtKB">
        <authorList>
            <consortium name="WormBaseParasite"/>
        </authorList>
    </citation>
    <scope>IDENTIFICATION</scope>
</reference>
<feature type="region of interest" description="Disordered" evidence="1">
    <location>
        <begin position="360"/>
        <end position="379"/>
    </location>
</feature>
<feature type="region of interest" description="Disordered" evidence="1">
    <location>
        <begin position="447"/>
        <end position="483"/>
    </location>
</feature>
<organism evidence="2 3">
    <name type="scientific">Panagrellus redivivus</name>
    <name type="common">Microworm</name>
    <dbReference type="NCBI Taxonomy" id="6233"/>
    <lineage>
        <taxon>Eukaryota</taxon>
        <taxon>Metazoa</taxon>
        <taxon>Ecdysozoa</taxon>
        <taxon>Nematoda</taxon>
        <taxon>Chromadorea</taxon>
        <taxon>Rhabditida</taxon>
        <taxon>Tylenchina</taxon>
        <taxon>Panagrolaimomorpha</taxon>
        <taxon>Panagrolaimoidea</taxon>
        <taxon>Panagrolaimidae</taxon>
        <taxon>Panagrellus</taxon>
    </lineage>
</organism>
<accession>A0A7E4W507</accession>
<keyword evidence="2" id="KW-1185">Reference proteome</keyword>
<proteinExistence type="predicted"/>
<dbReference type="WBParaSite" id="Pan_g663.t1">
    <property type="protein sequence ID" value="Pan_g663.t1"/>
    <property type="gene ID" value="Pan_g663"/>
</dbReference>
<protein>
    <submittedName>
        <fullName evidence="3">ULP_PROTEASE domain-containing protein</fullName>
    </submittedName>
</protein>
<feature type="compositionally biased region" description="Polar residues" evidence="1">
    <location>
        <begin position="536"/>
        <end position="553"/>
    </location>
</feature>
<feature type="region of interest" description="Disordered" evidence="1">
    <location>
        <begin position="1"/>
        <end position="62"/>
    </location>
</feature>
<feature type="region of interest" description="Disordered" evidence="1">
    <location>
        <begin position="583"/>
        <end position="616"/>
    </location>
</feature>
<sequence>MPTSANAAPNRPRKTRQSSLTSPPAKKVRKQQKQQDAPVELRRSARQRQPPQRLHTPADDVDIDEQAVNDIEMDDAAIRQHQQRLKSLAEVKSDGSRLVCGFRVVRFMNCTTRSAEIRVQCRDDPKFEHVYCIKHSHRNTRVKFYCKNCSKTAEDKAFVTLKVVDDRRPTNIPTGAFEVHESGKHGNECAQPFRFRFNCDKVRIYQDCMFVKFTDTVNRDESPNNESLSVQHFRKTFIYQDKQISMLSERYTSSCECRTLVVIEEPNVWINYGHVKGCEIRKLMRSGAAVPDNESGEVPFKLLKPYQYQLSDVSPATHARAVADAAFQAAALAQAEKAANQPLAAPPSAFVGVARVAEPSDNAEQVPKTPNNVELPPIPAKNMMPATTREPMFTPSPTPSDSGVSTAENLSNATLNLFTEHYVPPVTKLRTLTAQVIGKLQRSPLVTQRSYEKPESSTQDALLSDRRASEPTLPSAHSGGAAPSTLNALRRHIIHRNLHLNNSAVVNAVTEPVTSEPSESPRLEPIPEEAAPAPSNPTELVSTVAESVTTQPSHAEPPLLEAIPEADPERSHPPEMIGTVGGPVISQPSHAEPLPLEPVPDEAAPEPSNPSTTSASSWNRNFVFIPLSHLNNPIPSPEAYHLVGEAILLKPDNNNEE</sequence>
<reference evidence="2" key="1">
    <citation type="journal article" date="2013" name="Genetics">
        <title>The draft genome and transcriptome of Panagrellus redivivus are shaped by the harsh demands of a free-living lifestyle.</title>
        <authorList>
            <person name="Srinivasan J."/>
            <person name="Dillman A.R."/>
            <person name="Macchietto M.G."/>
            <person name="Heikkinen L."/>
            <person name="Lakso M."/>
            <person name="Fracchia K.M."/>
            <person name="Antoshechkin I."/>
            <person name="Mortazavi A."/>
            <person name="Wong G."/>
            <person name="Sternberg P.W."/>
        </authorList>
    </citation>
    <scope>NUCLEOTIDE SEQUENCE [LARGE SCALE GENOMIC DNA]</scope>
    <source>
        <strain evidence="2">MT8872</strain>
    </source>
</reference>
<dbReference type="Proteomes" id="UP000492821">
    <property type="component" value="Unassembled WGS sequence"/>
</dbReference>
<feature type="region of interest" description="Disordered" evidence="1">
    <location>
        <begin position="511"/>
        <end position="559"/>
    </location>
</feature>
<evidence type="ECO:0000313" key="2">
    <source>
        <dbReference type="Proteomes" id="UP000492821"/>
    </source>
</evidence>
<dbReference type="AlphaFoldDB" id="A0A7E4W507"/>
<evidence type="ECO:0000313" key="3">
    <source>
        <dbReference type="WBParaSite" id="Pan_g663.t1"/>
    </source>
</evidence>